<accession>A0A444WAY0</accession>
<dbReference type="AlphaFoldDB" id="A0A444WAY0"/>
<dbReference type="InterPro" id="IPR009003">
    <property type="entry name" value="Peptidase_S1_PA"/>
</dbReference>
<dbReference type="RefSeq" id="WP_129751183.1">
    <property type="nucleotide sequence ID" value="NZ_JUIW01000006.1"/>
</dbReference>
<dbReference type="Gene3D" id="2.40.10.10">
    <property type="entry name" value="Trypsin-like serine proteases"/>
    <property type="match status" value="2"/>
</dbReference>
<dbReference type="Pfam" id="PF18962">
    <property type="entry name" value="Por_Secre_tail"/>
    <property type="match status" value="1"/>
</dbReference>
<proteinExistence type="predicted"/>
<evidence type="ECO:0000313" key="4">
    <source>
        <dbReference type="Proteomes" id="UP000289775"/>
    </source>
</evidence>
<keyword evidence="4" id="KW-1185">Reference proteome</keyword>
<evidence type="ECO:0000256" key="1">
    <source>
        <dbReference type="ARBA" id="ARBA00022729"/>
    </source>
</evidence>
<dbReference type="EMBL" id="JUIW01000006">
    <property type="protein sequence ID" value="RYJ42966.1"/>
    <property type="molecule type" value="Genomic_DNA"/>
</dbReference>
<evidence type="ECO:0000313" key="3">
    <source>
        <dbReference type="EMBL" id="RYJ42966.1"/>
    </source>
</evidence>
<gene>
    <name evidence="3" type="ORF">NU09_2065</name>
</gene>
<reference evidence="3 4" key="1">
    <citation type="submission" date="2014-12" db="EMBL/GenBank/DDBJ databases">
        <title>Genome sequence of Flavobacterium beibuense RSKm HC5.</title>
        <authorList>
            <person name="Kim J.F."/>
            <person name="Song J.Y."/>
            <person name="Kwak M.-J."/>
            <person name="Lee S.-W."/>
        </authorList>
    </citation>
    <scope>NUCLEOTIDE SEQUENCE [LARGE SCALE GENOMIC DNA]</scope>
    <source>
        <strain evidence="3 4">RSKm HC5</strain>
    </source>
</reference>
<dbReference type="NCBIfam" id="TIGR04183">
    <property type="entry name" value="Por_Secre_tail"/>
    <property type="match status" value="1"/>
</dbReference>
<sequence length="757" mass="83665">MKKFTLLTLLLIMSLGYGQVTNEGRPASWRIKGIEKPQAIIMPSFNLDSIQAEDRVRDLDQNKPWRFGYEFLTDNNLQNSGVWHTMPNGDRVWRIRYVSQGAKTLNFLFSDFYMPKGAKVYLYNNDRSDLLGAYDEKQNNESRVLGTWLVTGDDIWIEYFEPAAVAGQGKLEIFKVVHGYRTVTLINPDSNINNSQDCHFDAECFLEGINNIKDISKKSTGLIIVNNSNFCSGTLINNVNNDGTPYFLTANHCYSDPTEWAFMFNWVSPNPVCGGEQQSANNAPNYYLTASGAQLKARKEEPDFMLVEMTSDIPEEWDVVWSGWDRSDVPPPFTYGLHHPSGDIMKLSYDANPPIPQDIEDNDMGYIWVQESIEVGALEPGSSGSGMFDNTGRLIGQAWFIAGNVCNGINTGGLLVGYGRLGVSWDMGETPDTRLKDWLDPDNTGAITTNWYPPQEFYTLDAKAIFYEHGYNPCGNQVAPVLRLINNGTQNLTSVQISCSFNGTEPVIIDWTGNIAENESALIDLPQNATVLGENTLEVIVLNPNNGTDENTANNSIYESFVTPDTIETSNVVFTITTDTYGEEVSWSLKDASGNVIYSVAPDSYGDNTTYSQTFMLEEGCYTFTIKDVYGDGICCSQGDGSYSLTTTSGEVIVQGGDYGALETTTFKMADNLGIIDMKEENLTIYPNPSSGIFTIASSQNIEGTAYTIYNMLGQAVKSGSFASGANTVDLAEVPEGIYLLQASGNGRQQTYKLIKE</sequence>
<dbReference type="InterPro" id="IPR026444">
    <property type="entry name" value="Secre_tail"/>
</dbReference>
<dbReference type="InterPro" id="IPR043504">
    <property type="entry name" value="Peptidase_S1_PA_chymotrypsin"/>
</dbReference>
<dbReference type="Proteomes" id="UP000289775">
    <property type="component" value="Unassembled WGS sequence"/>
</dbReference>
<organism evidence="3 4">
    <name type="scientific">Flavobacterium beibuense</name>
    <dbReference type="NCBI Taxonomy" id="657326"/>
    <lineage>
        <taxon>Bacteria</taxon>
        <taxon>Pseudomonadati</taxon>
        <taxon>Bacteroidota</taxon>
        <taxon>Flavobacteriia</taxon>
        <taxon>Flavobacteriales</taxon>
        <taxon>Flavobacteriaceae</taxon>
        <taxon>Flavobacterium</taxon>
    </lineage>
</organism>
<comment type="caution">
    <text evidence="3">The sequence shown here is derived from an EMBL/GenBank/DDBJ whole genome shotgun (WGS) entry which is preliminary data.</text>
</comment>
<dbReference type="OrthoDB" id="9342482at2"/>
<evidence type="ECO:0000259" key="2">
    <source>
        <dbReference type="Pfam" id="PF18962"/>
    </source>
</evidence>
<keyword evidence="1" id="KW-0732">Signal</keyword>
<name>A0A444WAY0_9FLAO</name>
<protein>
    <submittedName>
        <fullName evidence="3">Lysyl endopeptidase</fullName>
    </submittedName>
</protein>
<feature type="domain" description="Secretion system C-terminal sorting" evidence="2">
    <location>
        <begin position="685"/>
        <end position="755"/>
    </location>
</feature>
<dbReference type="SUPFAM" id="SSF50494">
    <property type="entry name" value="Trypsin-like serine proteases"/>
    <property type="match status" value="1"/>
</dbReference>